<evidence type="ECO:0000259" key="1">
    <source>
        <dbReference type="Pfam" id="PF13473"/>
    </source>
</evidence>
<evidence type="ECO:0000313" key="2">
    <source>
        <dbReference type="EMBL" id="RIH88961.1"/>
    </source>
</evidence>
<feature type="domain" description="EfeO-type cupredoxin-like" evidence="1">
    <location>
        <begin position="37"/>
        <end position="115"/>
    </location>
</feature>
<dbReference type="InterPro" id="IPR052721">
    <property type="entry name" value="ET_Amicyanin"/>
</dbReference>
<organism evidence="2 3">
    <name type="scientific">Calidithermus roseus</name>
    <dbReference type="NCBI Taxonomy" id="1644118"/>
    <lineage>
        <taxon>Bacteria</taxon>
        <taxon>Thermotogati</taxon>
        <taxon>Deinococcota</taxon>
        <taxon>Deinococci</taxon>
        <taxon>Thermales</taxon>
        <taxon>Thermaceae</taxon>
        <taxon>Calidithermus</taxon>
    </lineage>
</organism>
<dbReference type="PANTHER" id="PTHR36507:SF1">
    <property type="entry name" value="BLL1555 PROTEIN"/>
    <property type="match status" value="1"/>
</dbReference>
<dbReference type="InterPro" id="IPR028096">
    <property type="entry name" value="EfeO_Cupredoxin"/>
</dbReference>
<dbReference type="EMBL" id="QWLA01000006">
    <property type="protein sequence ID" value="RIH88961.1"/>
    <property type="molecule type" value="Genomic_DNA"/>
</dbReference>
<dbReference type="InterPro" id="IPR008972">
    <property type="entry name" value="Cupredoxin"/>
</dbReference>
<dbReference type="SUPFAM" id="SSF49503">
    <property type="entry name" value="Cupredoxins"/>
    <property type="match status" value="1"/>
</dbReference>
<protein>
    <submittedName>
        <fullName evidence="2">Amicyanin</fullName>
    </submittedName>
</protein>
<dbReference type="PROSITE" id="PS51257">
    <property type="entry name" value="PROKAR_LIPOPROTEIN"/>
    <property type="match status" value="1"/>
</dbReference>
<accession>A0A399F2X2</accession>
<dbReference type="RefSeq" id="WP_182482646.1">
    <property type="nucleotide sequence ID" value="NZ_QWLA01000006.1"/>
</dbReference>
<dbReference type="AlphaFoldDB" id="A0A399F2X2"/>
<reference evidence="2 3" key="1">
    <citation type="submission" date="2018-08" db="EMBL/GenBank/DDBJ databases">
        <title>Meiothermus roseus NBRC 110900 genome sequencing project.</title>
        <authorList>
            <person name="Da Costa M.S."/>
            <person name="Albuquerque L."/>
            <person name="Raposo P."/>
            <person name="Froufe H.J.C."/>
            <person name="Barroso C.S."/>
            <person name="Egas C."/>
        </authorList>
    </citation>
    <scope>NUCLEOTIDE SEQUENCE [LARGE SCALE GENOMIC DNA]</scope>
    <source>
        <strain evidence="2 3">NBRC 110900</strain>
    </source>
</reference>
<sequence length="117" mass="11794">MRLALFLALSLALTGCPIGGGGGGGGGDGGPTACPSTIEIQNFAFKPSTCSVKAGTSLTFKNLDSIPHTATSDSGVFDTGSLDQGQTSASILFDTQGTFPYHCTIHPSMKGTIVVNP</sequence>
<comment type="caution">
    <text evidence="2">The sequence shown here is derived from an EMBL/GenBank/DDBJ whole genome shotgun (WGS) entry which is preliminary data.</text>
</comment>
<keyword evidence="3" id="KW-1185">Reference proteome</keyword>
<name>A0A399F2X2_9DEIN</name>
<evidence type="ECO:0000313" key="3">
    <source>
        <dbReference type="Proteomes" id="UP000265341"/>
    </source>
</evidence>
<gene>
    <name evidence="2" type="primary">mauC</name>
    <name evidence="2" type="ORF">Mrose_00567</name>
</gene>
<dbReference type="Proteomes" id="UP000265341">
    <property type="component" value="Unassembled WGS sequence"/>
</dbReference>
<proteinExistence type="predicted"/>
<dbReference type="Gene3D" id="2.60.40.420">
    <property type="entry name" value="Cupredoxins - blue copper proteins"/>
    <property type="match status" value="1"/>
</dbReference>
<dbReference type="Pfam" id="PF13473">
    <property type="entry name" value="Cupredoxin_1"/>
    <property type="match status" value="1"/>
</dbReference>
<dbReference type="PANTHER" id="PTHR36507">
    <property type="entry name" value="BLL1555 PROTEIN"/>
    <property type="match status" value="1"/>
</dbReference>